<comment type="caution">
    <text evidence="1">The sequence shown here is derived from an EMBL/GenBank/DDBJ whole genome shotgun (WGS) entry which is preliminary data.</text>
</comment>
<reference evidence="1 2" key="1">
    <citation type="journal article" date="2019" name="Sci. Rep.">
        <title>Orb-weaving spider Araneus ventricosus genome elucidates the spidroin gene catalogue.</title>
        <authorList>
            <person name="Kono N."/>
            <person name="Nakamura H."/>
            <person name="Ohtoshi R."/>
            <person name="Moran D.A.P."/>
            <person name="Shinohara A."/>
            <person name="Yoshida Y."/>
            <person name="Fujiwara M."/>
            <person name="Mori M."/>
            <person name="Tomita M."/>
            <person name="Arakawa K."/>
        </authorList>
    </citation>
    <scope>NUCLEOTIDE SEQUENCE [LARGE SCALE GENOMIC DNA]</scope>
</reference>
<evidence type="ECO:0000313" key="1">
    <source>
        <dbReference type="EMBL" id="GBO30550.1"/>
    </source>
</evidence>
<protein>
    <submittedName>
        <fullName evidence="1">Uncharacterized protein</fullName>
    </submittedName>
</protein>
<dbReference type="EMBL" id="BGPR01053732">
    <property type="protein sequence ID" value="GBO30550.1"/>
    <property type="molecule type" value="Genomic_DNA"/>
</dbReference>
<sequence length="114" mass="13254">MPHHPGVITVAYHPQSSPAPDFCFSRNLPHDGGPSFYDPPQKGKQRKAFRKKKMKEKKSFLLFLLIMKPEGNEKNAGALGKRKDDIFWQAQQTELTRMCLSLKTVCKKWRRLFH</sequence>
<keyword evidence="2" id="KW-1185">Reference proteome</keyword>
<dbReference type="AlphaFoldDB" id="A0A4Y2W327"/>
<gene>
    <name evidence="1" type="ORF">AVEN_268184_1</name>
</gene>
<name>A0A4Y2W327_ARAVE</name>
<evidence type="ECO:0000313" key="2">
    <source>
        <dbReference type="Proteomes" id="UP000499080"/>
    </source>
</evidence>
<organism evidence="1 2">
    <name type="scientific">Araneus ventricosus</name>
    <name type="common">Orbweaver spider</name>
    <name type="synonym">Epeira ventricosa</name>
    <dbReference type="NCBI Taxonomy" id="182803"/>
    <lineage>
        <taxon>Eukaryota</taxon>
        <taxon>Metazoa</taxon>
        <taxon>Ecdysozoa</taxon>
        <taxon>Arthropoda</taxon>
        <taxon>Chelicerata</taxon>
        <taxon>Arachnida</taxon>
        <taxon>Araneae</taxon>
        <taxon>Araneomorphae</taxon>
        <taxon>Entelegynae</taxon>
        <taxon>Araneoidea</taxon>
        <taxon>Araneidae</taxon>
        <taxon>Araneus</taxon>
    </lineage>
</organism>
<accession>A0A4Y2W327</accession>
<dbReference type="Proteomes" id="UP000499080">
    <property type="component" value="Unassembled WGS sequence"/>
</dbReference>
<proteinExistence type="predicted"/>